<keyword evidence="10" id="KW-0175">Coiled coil</keyword>
<gene>
    <name evidence="14" type="ORF">SAMN02745118_02134</name>
</gene>
<feature type="transmembrane region" description="Helical" evidence="11">
    <location>
        <begin position="23"/>
        <end position="40"/>
    </location>
</feature>
<evidence type="ECO:0000256" key="2">
    <source>
        <dbReference type="ARBA" id="ARBA00004370"/>
    </source>
</evidence>
<dbReference type="SUPFAM" id="SSF55874">
    <property type="entry name" value="ATPase domain of HSP90 chaperone/DNA topoisomerase II/histidine kinase"/>
    <property type="match status" value="1"/>
</dbReference>
<dbReference type="CDD" id="cd06225">
    <property type="entry name" value="HAMP"/>
    <property type="match status" value="1"/>
</dbReference>
<dbReference type="GO" id="GO:0000155">
    <property type="term" value="F:phosphorelay sensor kinase activity"/>
    <property type="evidence" value="ECO:0007669"/>
    <property type="project" value="InterPro"/>
</dbReference>
<dbReference type="AlphaFoldDB" id="A0A1T4PDD3"/>
<evidence type="ECO:0000313" key="15">
    <source>
        <dbReference type="Proteomes" id="UP000190625"/>
    </source>
</evidence>
<feature type="domain" description="HAMP" evidence="13">
    <location>
        <begin position="203"/>
        <end position="256"/>
    </location>
</feature>
<dbReference type="PIRSF" id="PIRSF037433">
    <property type="entry name" value="STHK_STH3221_prd"/>
    <property type="match status" value="1"/>
</dbReference>
<keyword evidence="5" id="KW-0808">Transferase</keyword>
<dbReference type="RefSeq" id="WP_078810582.1">
    <property type="nucleotide sequence ID" value="NZ_FUWM01000018.1"/>
</dbReference>
<dbReference type="OrthoDB" id="9781904at2"/>
<dbReference type="PROSITE" id="PS50109">
    <property type="entry name" value="HIS_KIN"/>
    <property type="match status" value="1"/>
</dbReference>
<evidence type="ECO:0000256" key="1">
    <source>
        <dbReference type="ARBA" id="ARBA00000085"/>
    </source>
</evidence>
<dbReference type="PANTHER" id="PTHR24421">
    <property type="entry name" value="NITRATE/NITRITE SENSOR PROTEIN NARX-RELATED"/>
    <property type="match status" value="1"/>
</dbReference>
<dbReference type="InterPro" id="IPR017204">
    <property type="entry name" value="Sig_transdc_His_kin_STH3221"/>
</dbReference>
<keyword evidence="11" id="KW-0472">Membrane</keyword>
<evidence type="ECO:0000313" key="14">
    <source>
        <dbReference type="EMBL" id="SJZ89573.1"/>
    </source>
</evidence>
<protein>
    <recommendedName>
        <fullName evidence="3">histidine kinase</fullName>
        <ecNumber evidence="3">2.7.13.3</ecNumber>
    </recommendedName>
</protein>
<keyword evidence="9" id="KW-0902">Two-component regulatory system</keyword>
<name>A0A1T4PDD3_9FIRM</name>
<feature type="coiled-coil region" evidence="10">
    <location>
        <begin position="265"/>
        <end position="315"/>
    </location>
</feature>
<dbReference type="Gene3D" id="6.10.340.10">
    <property type="match status" value="1"/>
</dbReference>
<evidence type="ECO:0000256" key="5">
    <source>
        <dbReference type="ARBA" id="ARBA00022679"/>
    </source>
</evidence>
<dbReference type="SMART" id="SM00387">
    <property type="entry name" value="HATPase_c"/>
    <property type="match status" value="1"/>
</dbReference>
<dbReference type="GO" id="GO:0005524">
    <property type="term" value="F:ATP binding"/>
    <property type="evidence" value="ECO:0007669"/>
    <property type="project" value="UniProtKB-KW"/>
</dbReference>
<dbReference type="Gene3D" id="1.20.5.1930">
    <property type="match status" value="1"/>
</dbReference>
<comment type="catalytic activity">
    <reaction evidence="1">
        <text>ATP + protein L-histidine = ADP + protein N-phospho-L-histidine.</text>
        <dbReference type="EC" id="2.7.13.3"/>
    </reaction>
</comment>
<dbReference type="Gene3D" id="3.30.565.10">
    <property type="entry name" value="Histidine kinase-like ATPase, C-terminal domain"/>
    <property type="match status" value="1"/>
</dbReference>
<dbReference type="Pfam" id="PF02518">
    <property type="entry name" value="HATPase_c"/>
    <property type="match status" value="1"/>
</dbReference>
<dbReference type="Proteomes" id="UP000190625">
    <property type="component" value="Unassembled WGS sequence"/>
</dbReference>
<keyword evidence="11" id="KW-1133">Transmembrane helix</keyword>
<dbReference type="InterPro" id="IPR003594">
    <property type="entry name" value="HATPase_dom"/>
</dbReference>
<keyword evidence="8" id="KW-0067">ATP-binding</keyword>
<evidence type="ECO:0000256" key="3">
    <source>
        <dbReference type="ARBA" id="ARBA00012438"/>
    </source>
</evidence>
<proteinExistence type="predicted"/>
<dbReference type="Pfam" id="PF00672">
    <property type="entry name" value="HAMP"/>
    <property type="match status" value="1"/>
</dbReference>
<dbReference type="SUPFAM" id="SSF158472">
    <property type="entry name" value="HAMP domain-like"/>
    <property type="match status" value="1"/>
</dbReference>
<evidence type="ECO:0000259" key="12">
    <source>
        <dbReference type="PROSITE" id="PS50109"/>
    </source>
</evidence>
<dbReference type="PROSITE" id="PS50885">
    <property type="entry name" value="HAMP"/>
    <property type="match status" value="1"/>
</dbReference>
<dbReference type="CDD" id="cd16917">
    <property type="entry name" value="HATPase_UhpB-NarQ-NarX-like"/>
    <property type="match status" value="1"/>
</dbReference>
<dbReference type="InterPro" id="IPR005467">
    <property type="entry name" value="His_kinase_dom"/>
</dbReference>
<organism evidence="14 15">
    <name type="scientific">Selenihalanaerobacter shriftii</name>
    <dbReference type="NCBI Taxonomy" id="142842"/>
    <lineage>
        <taxon>Bacteria</taxon>
        <taxon>Bacillati</taxon>
        <taxon>Bacillota</taxon>
        <taxon>Clostridia</taxon>
        <taxon>Halanaerobiales</taxon>
        <taxon>Halobacteroidaceae</taxon>
        <taxon>Selenihalanaerobacter</taxon>
    </lineage>
</organism>
<keyword evidence="11" id="KW-0812">Transmembrane</keyword>
<evidence type="ECO:0000259" key="13">
    <source>
        <dbReference type="PROSITE" id="PS50885"/>
    </source>
</evidence>
<evidence type="ECO:0000256" key="4">
    <source>
        <dbReference type="ARBA" id="ARBA00022553"/>
    </source>
</evidence>
<dbReference type="InterPro" id="IPR036890">
    <property type="entry name" value="HATPase_C_sf"/>
</dbReference>
<feature type="transmembrane region" description="Helical" evidence="11">
    <location>
        <begin position="181"/>
        <end position="202"/>
    </location>
</feature>
<keyword evidence="6" id="KW-0547">Nucleotide-binding</keyword>
<evidence type="ECO:0000256" key="9">
    <source>
        <dbReference type="ARBA" id="ARBA00023012"/>
    </source>
</evidence>
<evidence type="ECO:0000256" key="8">
    <source>
        <dbReference type="ARBA" id="ARBA00022840"/>
    </source>
</evidence>
<dbReference type="InterPro" id="IPR003660">
    <property type="entry name" value="HAMP_dom"/>
</dbReference>
<evidence type="ECO:0000256" key="6">
    <source>
        <dbReference type="ARBA" id="ARBA00022741"/>
    </source>
</evidence>
<dbReference type="STRING" id="142842.SAMN02745118_02134"/>
<reference evidence="15" key="1">
    <citation type="submission" date="2017-02" db="EMBL/GenBank/DDBJ databases">
        <authorList>
            <person name="Varghese N."/>
            <person name="Submissions S."/>
        </authorList>
    </citation>
    <scope>NUCLEOTIDE SEQUENCE [LARGE SCALE GENOMIC DNA]</scope>
    <source>
        <strain evidence="15">ATCC BAA-73</strain>
    </source>
</reference>
<dbReference type="InterPro" id="IPR011712">
    <property type="entry name" value="Sig_transdc_His_kin_sub3_dim/P"/>
</dbReference>
<dbReference type="PANTHER" id="PTHR24421:SF10">
    <property type="entry name" value="NITRATE_NITRITE SENSOR PROTEIN NARQ"/>
    <property type="match status" value="1"/>
</dbReference>
<dbReference type="EMBL" id="FUWM01000018">
    <property type="protein sequence ID" value="SJZ89573.1"/>
    <property type="molecule type" value="Genomic_DNA"/>
</dbReference>
<keyword evidence="4" id="KW-0597">Phosphoprotein</keyword>
<dbReference type="SMART" id="SM00304">
    <property type="entry name" value="HAMP"/>
    <property type="match status" value="1"/>
</dbReference>
<evidence type="ECO:0000256" key="10">
    <source>
        <dbReference type="SAM" id="Coils"/>
    </source>
</evidence>
<dbReference type="EC" id="2.7.13.3" evidence="3"/>
<dbReference type="GO" id="GO:0046983">
    <property type="term" value="F:protein dimerization activity"/>
    <property type="evidence" value="ECO:0007669"/>
    <property type="project" value="InterPro"/>
</dbReference>
<evidence type="ECO:0000256" key="7">
    <source>
        <dbReference type="ARBA" id="ARBA00022777"/>
    </source>
</evidence>
<dbReference type="InterPro" id="IPR050482">
    <property type="entry name" value="Sensor_HK_TwoCompSys"/>
</dbReference>
<keyword evidence="15" id="KW-1185">Reference proteome</keyword>
<dbReference type="Pfam" id="PF07730">
    <property type="entry name" value="HisKA_3"/>
    <property type="match status" value="1"/>
</dbReference>
<evidence type="ECO:0000256" key="11">
    <source>
        <dbReference type="SAM" id="Phobius"/>
    </source>
</evidence>
<dbReference type="GO" id="GO:0016020">
    <property type="term" value="C:membrane"/>
    <property type="evidence" value="ECO:0007669"/>
    <property type="project" value="UniProtKB-SubCell"/>
</dbReference>
<accession>A0A1T4PDD3</accession>
<keyword evidence="7 14" id="KW-0418">Kinase</keyword>
<sequence length="498" mass="56499">MIDQIHSNLFKPFFNLVGVKGKIMGIAIILILLLASLLILESEDIFTQVLRHEVEKQGISLAQYIAVRSEDFLLTNNLFGLHQLIKDVMNNNQELAYILIFNSQGELVSDTFGRKIPKELIDFNQNFNQISSNQDYSSKTFRNEGGIIHDIAVPIWQGRYGIVRLGVTEVYIDQALTKLKYLLWFSTVLISFLGIAIAYFLANLINKPLSELVTATGKVGSGKLDYRVSLDWAEDELGKLGQAFNNMTAKLQRTAIERRKLWKELQKKEERRQYLLNKVIMAQEEERKRIARELHDETSQALTSLNLALANLENTDEQKKFNERIKMMKKTIAKVLDEINLLARQLRPSILDDLGLAAAVENYIKESSKYWNEDVGLHINGLIDTTLAKEVEITVYRIIQEALTNALRYAEADNISVIINNREGNLLVIIEDDGCGFDLDEVMNSDRTQEHLGLLGMQERADLLGGELTIETGEGNGTTVYVNIPVNDTSIIEEEFDD</sequence>
<feature type="domain" description="Histidine kinase" evidence="12">
    <location>
        <begin position="289"/>
        <end position="488"/>
    </location>
</feature>
<comment type="subcellular location">
    <subcellularLocation>
        <location evidence="2">Membrane</location>
    </subcellularLocation>
</comment>